<reference evidence="3" key="2">
    <citation type="submission" date="2020-05" db="UniProtKB">
        <authorList>
            <consortium name="EnsemblMetazoa"/>
        </authorList>
    </citation>
    <scope>IDENTIFICATION</scope>
    <source>
        <strain evidence="3">IAEA</strain>
    </source>
</reference>
<organism evidence="3 4">
    <name type="scientific">Glossina brevipalpis</name>
    <dbReference type="NCBI Taxonomy" id="37001"/>
    <lineage>
        <taxon>Eukaryota</taxon>
        <taxon>Metazoa</taxon>
        <taxon>Ecdysozoa</taxon>
        <taxon>Arthropoda</taxon>
        <taxon>Hexapoda</taxon>
        <taxon>Insecta</taxon>
        <taxon>Pterygota</taxon>
        <taxon>Neoptera</taxon>
        <taxon>Endopterygota</taxon>
        <taxon>Diptera</taxon>
        <taxon>Brachycera</taxon>
        <taxon>Muscomorpha</taxon>
        <taxon>Hippoboscoidea</taxon>
        <taxon>Glossinidae</taxon>
        <taxon>Glossina</taxon>
    </lineage>
</organism>
<feature type="compositionally biased region" description="Acidic residues" evidence="1">
    <location>
        <begin position="150"/>
        <end position="171"/>
    </location>
</feature>
<evidence type="ECO:0000259" key="2">
    <source>
        <dbReference type="Pfam" id="PF09734"/>
    </source>
</evidence>
<dbReference type="Pfam" id="PF09734">
    <property type="entry name" value="Tau95"/>
    <property type="match status" value="1"/>
</dbReference>
<dbReference type="VEuPathDB" id="VectorBase:GBRI033069"/>
<dbReference type="EnsemblMetazoa" id="GBRI033069-RA">
    <property type="protein sequence ID" value="GBRI033069-PA"/>
    <property type="gene ID" value="GBRI033069"/>
</dbReference>
<reference evidence="4" key="1">
    <citation type="submission" date="2014-03" db="EMBL/GenBank/DDBJ databases">
        <authorList>
            <person name="Aksoy S."/>
            <person name="Warren W."/>
            <person name="Wilson R.K."/>
        </authorList>
    </citation>
    <scope>NUCLEOTIDE SEQUENCE [LARGE SCALE GENOMIC DNA]</scope>
    <source>
        <strain evidence="4">IAEA</strain>
    </source>
</reference>
<feature type="domain" description="Transcription factor IIIC subunit 5 HTH" evidence="2">
    <location>
        <begin position="8"/>
        <end position="55"/>
    </location>
</feature>
<sequence length="188" mass="21671">MNTTTTTKCPIWTRTALLYESGVSNDKLKCTTPSMAYYFSTGPWRTLYVRYGYDPLRMFLGVRSQDKYKKRQKNPYEINSLVQDIDYSYFDEHNLPRSRQCILRYCDIHMSKIQEMLEKIPSPLAGAMCNERTGWLPSGFDSQARQIGQEAEDEEGAVSDEGGPDDFMNDDNIEEILGDMQIEADEIN</sequence>
<keyword evidence="4" id="KW-1185">Reference proteome</keyword>
<evidence type="ECO:0000313" key="4">
    <source>
        <dbReference type="Proteomes" id="UP000091820"/>
    </source>
</evidence>
<feature type="region of interest" description="Disordered" evidence="1">
    <location>
        <begin position="144"/>
        <end position="171"/>
    </location>
</feature>
<dbReference type="GO" id="GO:0006384">
    <property type="term" value="P:transcription initiation at RNA polymerase III promoter"/>
    <property type="evidence" value="ECO:0007669"/>
    <property type="project" value="InterPro"/>
</dbReference>
<proteinExistence type="predicted"/>
<dbReference type="Proteomes" id="UP000091820">
    <property type="component" value="Unassembled WGS sequence"/>
</dbReference>
<dbReference type="PANTHER" id="PTHR13230">
    <property type="entry name" value="GENERAL TRANSCRIPTION FACTOR IIIC, POLYPEPTIDE 5"/>
    <property type="match status" value="1"/>
</dbReference>
<dbReference type="PANTHER" id="PTHR13230:SF5">
    <property type="entry name" value="GENERAL TRANSCRIPTION FACTOR 3C POLYPEPTIDE 5"/>
    <property type="match status" value="1"/>
</dbReference>
<name>A0A1A9WUQ4_9MUSC</name>
<dbReference type="GO" id="GO:0000127">
    <property type="term" value="C:transcription factor TFIIIC complex"/>
    <property type="evidence" value="ECO:0007669"/>
    <property type="project" value="InterPro"/>
</dbReference>
<dbReference type="AlphaFoldDB" id="A0A1A9WUQ4"/>
<dbReference type="InterPro" id="IPR040454">
    <property type="entry name" value="TF_IIIC_Tfc1/Sfc1"/>
</dbReference>
<protein>
    <recommendedName>
        <fullName evidence="2">Transcription factor IIIC subunit 5 HTH domain-containing protein</fullName>
    </recommendedName>
</protein>
<evidence type="ECO:0000313" key="3">
    <source>
        <dbReference type="EnsemblMetazoa" id="GBRI033069-PA"/>
    </source>
</evidence>
<dbReference type="GO" id="GO:0001003">
    <property type="term" value="F:RNA polymerase III type 2 promoter sequence-specific DNA binding"/>
    <property type="evidence" value="ECO:0007669"/>
    <property type="project" value="TreeGrafter"/>
</dbReference>
<evidence type="ECO:0000256" key="1">
    <source>
        <dbReference type="SAM" id="MobiDB-lite"/>
    </source>
</evidence>
<dbReference type="STRING" id="37001.A0A1A9WUQ4"/>
<accession>A0A1A9WUQ4</accession>
<dbReference type="InterPro" id="IPR019136">
    <property type="entry name" value="TF_IIIC_su-5_HTH"/>
</dbReference>
<dbReference type="GO" id="GO:0001002">
    <property type="term" value="F:RNA polymerase III type 1 promoter sequence-specific DNA binding"/>
    <property type="evidence" value="ECO:0007669"/>
    <property type="project" value="TreeGrafter"/>
</dbReference>